<sequence length="75" mass="8443">MSGLIIGNFTASNVCDLCNMGRQYQAPLIRRAGAKFIAANLKEVEEKTPNWKKTVDSQVVRFARNLIKSFRSEPL</sequence>
<protein>
    <submittedName>
        <fullName evidence="2">Uncharacterized protein</fullName>
    </submittedName>
</protein>
<proteinExistence type="predicted"/>
<evidence type="ECO:0000313" key="2">
    <source>
        <dbReference type="WBParaSite" id="ES5_v2.g10154.t1"/>
    </source>
</evidence>
<evidence type="ECO:0000313" key="1">
    <source>
        <dbReference type="Proteomes" id="UP000887579"/>
    </source>
</evidence>
<organism evidence="1 2">
    <name type="scientific">Panagrolaimus sp. ES5</name>
    <dbReference type="NCBI Taxonomy" id="591445"/>
    <lineage>
        <taxon>Eukaryota</taxon>
        <taxon>Metazoa</taxon>
        <taxon>Ecdysozoa</taxon>
        <taxon>Nematoda</taxon>
        <taxon>Chromadorea</taxon>
        <taxon>Rhabditida</taxon>
        <taxon>Tylenchina</taxon>
        <taxon>Panagrolaimomorpha</taxon>
        <taxon>Panagrolaimoidea</taxon>
        <taxon>Panagrolaimidae</taxon>
        <taxon>Panagrolaimus</taxon>
    </lineage>
</organism>
<accession>A0AC34EZU9</accession>
<dbReference type="Proteomes" id="UP000887579">
    <property type="component" value="Unplaced"/>
</dbReference>
<reference evidence="2" key="1">
    <citation type="submission" date="2022-11" db="UniProtKB">
        <authorList>
            <consortium name="WormBaseParasite"/>
        </authorList>
    </citation>
    <scope>IDENTIFICATION</scope>
</reference>
<name>A0AC34EZU9_9BILA</name>
<dbReference type="WBParaSite" id="ES5_v2.g10154.t1">
    <property type="protein sequence ID" value="ES5_v2.g10154.t1"/>
    <property type="gene ID" value="ES5_v2.g10154"/>
</dbReference>